<dbReference type="PANTHER" id="PTHR21432">
    <property type="entry name" value="ACETYL-COA HYDROLASE-RELATED"/>
    <property type="match status" value="1"/>
</dbReference>
<dbReference type="Gene3D" id="3.30.750.70">
    <property type="entry name" value="4-hydroxybutyrate coenzyme like domains"/>
    <property type="match status" value="1"/>
</dbReference>
<keyword evidence="5" id="KW-0378">Hydrolase</keyword>
<dbReference type="SUPFAM" id="SSF100950">
    <property type="entry name" value="NagB/RpiA/CoA transferase-like"/>
    <property type="match status" value="2"/>
</dbReference>
<comment type="similarity">
    <text evidence="1">Belongs to the acetyl-CoA hydrolase/transferase family.</text>
</comment>
<evidence type="ECO:0000313" key="5">
    <source>
        <dbReference type="EMBL" id="AET68519.1"/>
    </source>
</evidence>
<accession>G7WGT3</accession>
<dbReference type="InterPro" id="IPR026888">
    <property type="entry name" value="AcetylCoA_hyd_C"/>
</dbReference>
<dbReference type="InterPro" id="IPR003702">
    <property type="entry name" value="ActCoA_hydro_N"/>
</dbReference>
<organism evidence="5 6">
    <name type="scientific">Desulfosporosinus orientis (strain ATCC 19365 / DSM 765 / NCIMB 8382 / VKM B-1628 / Singapore I)</name>
    <name type="common">Desulfotomaculum orientis</name>
    <dbReference type="NCBI Taxonomy" id="768706"/>
    <lineage>
        <taxon>Bacteria</taxon>
        <taxon>Bacillati</taxon>
        <taxon>Bacillota</taxon>
        <taxon>Clostridia</taxon>
        <taxon>Eubacteriales</taxon>
        <taxon>Desulfitobacteriaceae</taxon>
        <taxon>Desulfosporosinus</taxon>
    </lineage>
</organism>
<dbReference type="STRING" id="768706.Desor_2996"/>
<dbReference type="Pfam" id="PF02550">
    <property type="entry name" value="AcetylCoA_hydro"/>
    <property type="match status" value="1"/>
</dbReference>
<dbReference type="PANTHER" id="PTHR21432:SF20">
    <property type="entry name" value="ACETYL-COA HYDROLASE"/>
    <property type="match status" value="1"/>
</dbReference>
<evidence type="ECO:0000256" key="2">
    <source>
        <dbReference type="ARBA" id="ARBA00022679"/>
    </source>
</evidence>
<dbReference type="GO" id="GO:0006083">
    <property type="term" value="P:acetate metabolic process"/>
    <property type="evidence" value="ECO:0007669"/>
    <property type="project" value="InterPro"/>
</dbReference>
<reference evidence="6" key="1">
    <citation type="submission" date="2011-11" db="EMBL/GenBank/DDBJ databases">
        <title>Complete sequence of Desulfosporosinus orientis DSM 765.</title>
        <authorList>
            <person name="Lucas S."/>
            <person name="Han J."/>
            <person name="Lapidus A."/>
            <person name="Cheng J.-F."/>
            <person name="Goodwin L."/>
            <person name="Pitluck S."/>
            <person name="Peters L."/>
            <person name="Ovchinnikova G."/>
            <person name="Teshima H."/>
            <person name="Detter J.C."/>
            <person name="Han C."/>
            <person name="Tapia R."/>
            <person name="Land M."/>
            <person name="Hauser L."/>
            <person name="Kyrpides N."/>
            <person name="Ivanova N."/>
            <person name="Pagani I."/>
            <person name="Pester M."/>
            <person name="Spring S."/>
            <person name="Ollivier B."/>
            <person name="Rattei T."/>
            <person name="Klenk H.-P."/>
            <person name="Wagner M."/>
            <person name="Loy A."/>
            <person name="Woyke T."/>
        </authorList>
    </citation>
    <scope>NUCLEOTIDE SEQUENCE [LARGE SCALE GENOMIC DNA]</scope>
    <source>
        <strain evidence="6">ATCC 19365 / DSM 765 / NCIMB 8382 / VKM B-1628</strain>
    </source>
</reference>
<evidence type="ECO:0000259" key="4">
    <source>
        <dbReference type="Pfam" id="PF13336"/>
    </source>
</evidence>
<dbReference type="GO" id="GO:0016787">
    <property type="term" value="F:hydrolase activity"/>
    <property type="evidence" value="ECO:0007669"/>
    <property type="project" value="UniProtKB-KW"/>
</dbReference>
<name>G7WGT3_DESOD</name>
<dbReference type="Pfam" id="PF13336">
    <property type="entry name" value="AcetylCoA_hyd_C"/>
    <property type="match status" value="1"/>
</dbReference>
<dbReference type="Gene3D" id="3.40.1080.20">
    <property type="entry name" value="Acetyl-CoA hydrolase/transferase C-terminal domain"/>
    <property type="match status" value="1"/>
</dbReference>
<dbReference type="HOGENOM" id="CLU_030703_1_0_9"/>
<dbReference type="Proteomes" id="UP000006346">
    <property type="component" value="Chromosome"/>
</dbReference>
<gene>
    <name evidence="5" type="ordered locus">Desor_2996</name>
</gene>
<protein>
    <submittedName>
        <fullName evidence="5">Acetyl-CoA hydrolase</fullName>
    </submittedName>
</protein>
<dbReference type="Gene3D" id="3.40.1080.10">
    <property type="entry name" value="Glutaconate Coenzyme A-transferase"/>
    <property type="match status" value="1"/>
</dbReference>
<evidence type="ECO:0000313" key="6">
    <source>
        <dbReference type="Proteomes" id="UP000006346"/>
    </source>
</evidence>
<dbReference type="OrthoDB" id="9801795at2"/>
<evidence type="ECO:0000259" key="3">
    <source>
        <dbReference type="Pfam" id="PF02550"/>
    </source>
</evidence>
<dbReference type="RefSeq" id="WP_014185327.1">
    <property type="nucleotide sequence ID" value="NC_016584.1"/>
</dbReference>
<feature type="domain" description="Acetyl-CoA hydrolase/transferase C-terminal" evidence="4">
    <location>
        <begin position="272"/>
        <end position="427"/>
    </location>
</feature>
<dbReference type="KEGG" id="dor:Desor_2996"/>
<dbReference type="eggNOG" id="COG0427">
    <property type="taxonomic scope" value="Bacteria"/>
</dbReference>
<sequence length="435" mass="48326">MDVKEQYKSKLMRPEDAVKLVKKGDCVSTPFANGLPVALMNALNARQDLEDVTLYSGTELFPVDAYLPDRNPNLDVLSAFVGPATRTAVAKGRISHVPMRFVQIPEIIRRRIKIDIVMRVVSPMDEHGFFSSGTNADHTLAICKMPTTRHVIVQVSETMPRTWGDNQLHISEVSAVVESTQPLLELPKIPLTQEDRIIGETIADMIEDGSTIQLGIGAIPNAAGKFLKDKRDLGVHTEMFNDAMLDLYEQGAVTCRKKTLKPGKWVATFALGTNRLYKFINDNPLTEIVSCEFTNDPAVIGMNDNMVSINTALEADLTGQVNAESIGPVQYSGPGGFLDFIEGCWRSKGGKSFVALYSTYQDKDRKTRSRIVNSFKPGTIVSGNRCEIDYLVTEYGVALMKGMSVKQRAKNLIAIAHPDFRDELIFYARQQRFID</sequence>
<dbReference type="PATRIC" id="fig|768706.3.peg.3010"/>
<proteinExistence type="inferred from homology"/>
<dbReference type="AlphaFoldDB" id="G7WGT3"/>
<dbReference type="InterPro" id="IPR037171">
    <property type="entry name" value="NagB/RpiA_transferase-like"/>
</dbReference>
<reference evidence="5 6" key="2">
    <citation type="journal article" date="2012" name="J. Bacteriol.">
        <title>Complete genome sequences of Desulfosporosinus orientis DSM765T, Desulfosporosinus youngiae DSM17734T, Desulfosporosinus meridiei DSM13257T, and Desulfosporosinus acidiphilus DSM22704T.</title>
        <authorList>
            <person name="Pester M."/>
            <person name="Brambilla E."/>
            <person name="Alazard D."/>
            <person name="Rattei T."/>
            <person name="Weinmaier T."/>
            <person name="Han J."/>
            <person name="Lucas S."/>
            <person name="Lapidus A."/>
            <person name="Cheng J.F."/>
            <person name="Goodwin L."/>
            <person name="Pitluck S."/>
            <person name="Peters L."/>
            <person name="Ovchinnikova G."/>
            <person name="Teshima H."/>
            <person name="Detter J.C."/>
            <person name="Han C.S."/>
            <person name="Tapia R."/>
            <person name="Land M.L."/>
            <person name="Hauser L."/>
            <person name="Kyrpides N.C."/>
            <person name="Ivanova N.N."/>
            <person name="Pagani I."/>
            <person name="Huntmann M."/>
            <person name="Wei C.L."/>
            <person name="Davenport K.W."/>
            <person name="Daligault H."/>
            <person name="Chain P.S."/>
            <person name="Chen A."/>
            <person name="Mavromatis K."/>
            <person name="Markowitz V."/>
            <person name="Szeto E."/>
            <person name="Mikhailova N."/>
            <person name="Pati A."/>
            <person name="Wagner M."/>
            <person name="Woyke T."/>
            <person name="Ollivier B."/>
            <person name="Klenk H.P."/>
            <person name="Spring S."/>
            <person name="Loy A."/>
        </authorList>
    </citation>
    <scope>NUCLEOTIDE SEQUENCE [LARGE SCALE GENOMIC DNA]</scope>
    <source>
        <strain evidence="6">ATCC 19365 / DSM 765 / NCIMB 8382 / VKM B-1628</strain>
    </source>
</reference>
<keyword evidence="6" id="KW-1185">Reference proteome</keyword>
<dbReference type="EMBL" id="CP003108">
    <property type="protein sequence ID" value="AET68519.1"/>
    <property type="molecule type" value="Genomic_DNA"/>
</dbReference>
<dbReference type="InterPro" id="IPR046433">
    <property type="entry name" value="ActCoA_hydro"/>
</dbReference>
<dbReference type="GO" id="GO:0008775">
    <property type="term" value="F:acetate CoA-transferase activity"/>
    <property type="evidence" value="ECO:0007669"/>
    <property type="project" value="InterPro"/>
</dbReference>
<feature type="domain" description="Acetyl-CoA hydrolase/transferase N-terminal" evidence="3">
    <location>
        <begin position="4"/>
        <end position="179"/>
    </location>
</feature>
<keyword evidence="2" id="KW-0808">Transferase</keyword>
<evidence type="ECO:0000256" key="1">
    <source>
        <dbReference type="ARBA" id="ARBA00009632"/>
    </source>
</evidence>
<dbReference type="InterPro" id="IPR038460">
    <property type="entry name" value="AcetylCoA_hyd_C_sf"/>
</dbReference>